<keyword evidence="4" id="KW-0808">Transferase</keyword>
<dbReference type="Gene3D" id="3.30.565.10">
    <property type="entry name" value="Histidine kinase-like ATPase, C-terminal domain"/>
    <property type="match status" value="1"/>
</dbReference>
<dbReference type="PANTHER" id="PTHR24421:SF10">
    <property type="entry name" value="NITRATE_NITRITE SENSOR PROTEIN NARQ"/>
    <property type="match status" value="1"/>
</dbReference>
<keyword evidence="8" id="KW-0902">Two-component regulatory system</keyword>
<evidence type="ECO:0000259" key="10">
    <source>
        <dbReference type="Pfam" id="PF07730"/>
    </source>
</evidence>
<feature type="transmembrane region" description="Helical" evidence="9">
    <location>
        <begin position="103"/>
        <end position="132"/>
    </location>
</feature>
<dbReference type="AlphaFoldDB" id="A0A402C995"/>
<proteinExistence type="predicted"/>
<dbReference type="InterPro" id="IPR050482">
    <property type="entry name" value="Sensor_HK_TwoCompSys"/>
</dbReference>
<evidence type="ECO:0000313" key="12">
    <source>
        <dbReference type="Proteomes" id="UP000287519"/>
    </source>
</evidence>
<feature type="transmembrane region" description="Helical" evidence="9">
    <location>
        <begin position="73"/>
        <end position="91"/>
    </location>
</feature>
<keyword evidence="9" id="KW-0472">Membrane</keyword>
<protein>
    <recommendedName>
        <fullName evidence="2">histidine kinase</fullName>
        <ecNumber evidence="2">2.7.13.3</ecNumber>
    </recommendedName>
</protein>
<evidence type="ECO:0000256" key="7">
    <source>
        <dbReference type="ARBA" id="ARBA00022840"/>
    </source>
</evidence>
<sequence>MQVTTFFRRRVAESEYDYPLAVPVFAHIAVVAIAGAAVAQRDGFVPPGWVLLCGLVAAVTPVAGDMIRLGVVLPRPFLAVVVTVAAALLLLQQPDTAFDFAPLILVILTGEVAATASLGVSLASLFSSMAVLSAFGVAGRLDGAPYALAGVVLGWAFGYLMLTQLRLLHQERASKAIQSEQAATRERQRIAREVHDVIAHSLSITLLHLTAARRALEQDRDVDDAVDALSDAERLGRQAMADIRRTVGLLDAGPAGTRPEPGVADLPELIDDFRRAGLPVDFDLQGDLSAVTGTVGLGLYRITQESLANVAKHAPGAGADVRLTIEPERAILAIRNPIRGRGSVPDSSRGSGLPGMRERAKLLGGSLRAGPDGRRWSVHAAVPLPRDSCRPAILRHIPGLS</sequence>
<dbReference type="CDD" id="cd16917">
    <property type="entry name" value="HATPase_UhpB-NarQ-NarX-like"/>
    <property type="match status" value="1"/>
</dbReference>
<reference evidence="11 12" key="1">
    <citation type="submission" date="2018-11" db="EMBL/GenBank/DDBJ databases">
        <title>Microbial catabolism of amino acid.</title>
        <authorList>
            <person name="Hibi M."/>
            <person name="Ogawa J."/>
        </authorList>
    </citation>
    <scope>NUCLEOTIDE SEQUENCE [LARGE SCALE GENOMIC DNA]</scope>
    <source>
        <strain evidence="11 12">C31-06</strain>
    </source>
</reference>
<keyword evidence="7" id="KW-0067">ATP-binding</keyword>
<feature type="domain" description="Signal transduction histidine kinase subgroup 3 dimerisation and phosphoacceptor" evidence="10">
    <location>
        <begin position="186"/>
        <end position="251"/>
    </location>
</feature>
<evidence type="ECO:0000256" key="9">
    <source>
        <dbReference type="SAM" id="Phobius"/>
    </source>
</evidence>
<evidence type="ECO:0000256" key="2">
    <source>
        <dbReference type="ARBA" id="ARBA00012438"/>
    </source>
</evidence>
<name>A0A402C995_RHOWR</name>
<accession>A0A402C995</accession>
<dbReference type="Pfam" id="PF07730">
    <property type="entry name" value="HisKA_3"/>
    <property type="match status" value="1"/>
</dbReference>
<keyword evidence="9" id="KW-1133">Transmembrane helix</keyword>
<keyword evidence="9" id="KW-0812">Transmembrane</keyword>
<gene>
    <name evidence="11" type="ORF">Rhow_003801</name>
</gene>
<dbReference type="Gene3D" id="1.20.5.1930">
    <property type="match status" value="1"/>
</dbReference>
<feature type="transmembrane region" description="Helical" evidence="9">
    <location>
        <begin position="48"/>
        <end position="67"/>
    </location>
</feature>
<evidence type="ECO:0000256" key="3">
    <source>
        <dbReference type="ARBA" id="ARBA00022553"/>
    </source>
</evidence>
<keyword evidence="5" id="KW-0547">Nucleotide-binding</keyword>
<dbReference type="InterPro" id="IPR036890">
    <property type="entry name" value="HATPase_C_sf"/>
</dbReference>
<feature type="transmembrane region" description="Helical" evidence="9">
    <location>
        <begin position="20"/>
        <end position="39"/>
    </location>
</feature>
<evidence type="ECO:0000256" key="4">
    <source>
        <dbReference type="ARBA" id="ARBA00022679"/>
    </source>
</evidence>
<dbReference type="GO" id="GO:0016020">
    <property type="term" value="C:membrane"/>
    <property type="evidence" value="ECO:0007669"/>
    <property type="project" value="InterPro"/>
</dbReference>
<dbReference type="EMBL" id="BHYM01000035">
    <property type="protein sequence ID" value="GCE40158.1"/>
    <property type="molecule type" value="Genomic_DNA"/>
</dbReference>
<evidence type="ECO:0000256" key="5">
    <source>
        <dbReference type="ARBA" id="ARBA00022741"/>
    </source>
</evidence>
<comment type="caution">
    <text evidence="11">The sequence shown here is derived from an EMBL/GenBank/DDBJ whole genome shotgun (WGS) entry which is preliminary data.</text>
</comment>
<dbReference type="PANTHER" id="PTHR24421">
    <property type="entry name" value="NITRATE/NITRITE SENSOR PROTEIN NARX-RELATED"/>
    <property type="match status" value="1"/>
</dbReference>
<feature type="transmembrane region" description="Helical" evidence="9">
    <location>
        <begin position="144"/>
        <end position="162"/>
    </location>
</feature>
<keyword evidence="12" id="KW-1185">Reference proteome</keyword>
<dbReference type="Proteomes" id="UP000287519">
    <property type="component" value="Unassembled WGS sequence"/>
</dbReference>
<dbReference type="EC" id="2.7.13.3" evidence="2"/>
<dbReference type="GO" id="GO:0005524">
    <property type="term" value="F:ATP binding"/>
    <property type="evidence" value="ECO:0007669"/>
    <property type="project" value="UniProtKB-KW"/>
</dbReference>
<evidence type="ECO:0000256" key="6">
    <source>
        <dbReference type="ARBA" id="ARBA00022777"/>
    </source>
</evidence>
<evidence type="ECO:0000256" key="8">
    <source>
        <dbReference type="ARBA" id="ARBA00023012"/>
    </source>
</evidence>
<evidence type="ECO:0000256" key="1">
    <source>
        <dbReference type="ARBA" id="ARBA00000085"/>
    </source>
</evidence>
<dbReference type="InterPro" id="IPR011712">
    <property type="entry name" value="Sig_transdc_His_kin_sub3_dim/P"/>
</dbReference>
<dbReference type="GO" id="GO:0000155">
    <property type="term" value="F:phosphorelay sensor kinase activity"/>
    <property type="evidence" value="ECO:0007669"/>
    <property type="project" value="InterPro"/>
</dbReference>
<comment type="catalytic activity">
    <reaction evidence="1">
        <text>ATP + protein L-histidine = ADP + protein N-phospho-L-histidine.</text>
        <dbReference type="EC" id="2.7.13.3"/>
    </reaction>
</comment>
<dbReference type="SUPFAM" id="SSF55874">
    <property type="entry name" value="ATPase domain of HSP90 chaperone/DNA topoisomerase II/histidine kinase"/>
    <property type="match status" value="1"/>
</dbReference>
<keyword evidence="6" id="KW-0418">Kinase</keyword>
<organism evidence="11 12">
    <name type="scientific">Rhodococcus wratislaviensis</name>
    <name type="common">Tsukamurella wratislaviensis</name>
    <dbReference type="NCBI Taxonomy" id="44752"/>
    <lineage>
        <taxon>Bacteria</taxon>
        <taxon>Bacillati</taxon>
        <taxon>Actinomycetota</taxon>
        <taxon>Actinomycetes</taxon>
        <taxon>Mycobacteriales</taxon>
        <taxon>Nocardiaceae</taxon>
        <taxon>Rhodococcus</taxon>
    </lineage>
</organism>
<evidence type="ECO:0000313" key="11">
    <source>
        <dbReference type="EMBL" id="GCE40158.1"/>
    </source>
</evidence>
<keyword evidence="3" id="KW-0597">Phosphoprotein</keyword>
<dbReference type="GO" id="GO:0046983">
    <property type="term" value="F:protein dimerization activity"/>
    <property type="evidence" value="ECO:0007669"/>
    <property type="project" value="InterPro"/>
</dbReference>